<keyword evidence="2" id="KW-0812">Transmembrane</keyword>
<dbReference type="Proteomes" id="UP001148614">
    <property type="component" value="Unassembled WGS sequence"/>
</dbReference>
<keyword evidence="2" id="KW-1133">Transmembrane helix</keyword>
<keyword evidence="4" id="KW-1185">Reference proteome</keyword>
<evidence type="ECO:0000256" key="2">
    <source>
        <dbReference type="SAM" id="Phobius"/>
    </source>
</evidence>
<protein>
    <submittedName>
        <fullName evidence="3">Uncharacterized protein</fullName>
    </submittedName>
</protein>
<feature type="transmembrane region" description="Helical" evidence="2">
    <location>
        <begin position="45"/>
        <end position="68"/>
    </location>
</feature>
<feature type="compositionally biased region" description="Basic and acidic residues" evidence="1">
    <location>
        <begin position="1"/>
        <end position="19"/>
    </location>
</feature>
<dbReference type="VEuPathDB" id="FungiDB:F4678DRAFT_485386"/>
<comment type="caution">
    <text evidence="3">The sequence shown here is derived from an EMBL/GenBank/DDBJ whole genome shotgun (WGS) entry which is preliminary data.</text>
</comment>
<proteinExistence type="predicted"/>
<dbReference type="EMBL" id="JANPWZ010001113">
    <property type="protein sequence ID" value="KAJ3568664.1"/>
    <property type="molecule type" value="Genomic_DNA"/>
</dbReference>
<sequence>MAKYSRVEETKNLPDRLDNADSDSEDPSPWGVSQRTCQNGNKAPWVIVGSLWLLSIILTIFATVSITLKIQFRDPLGTLGSGYSTDFHSARIAANSVQQTFTGSPKFDVERGEYIPPHSPSLKYIGSSPEVNNAWAELVKNRYFLLTDQEAKETLGENYTEFWDELRGGYLGG</sequence>
<accession>A0A9W8TM85</accession>
<dbReference type="AlphaFoldDB" id="A0A9W8TM85"/>
<evidence type="ECO:0000313" key="3">
    <source>
        <dbReference type="EMBL" id="KAJ3568664.1"/>
    </source>
</evidence>
<name>A0A9W8TM85_9PEZI</name>
<evidence type="ECO:0000256" key="1">
    <source>
        <dbReference type="SAM" id="MobiDB-lite"/>
    </source>
</evidence>
<feature type="region of interest" description="Disordered" evidence="1">
    <location>
        <begin position="1"/>
        <end position="36"/>
    </location>
</feature>
<keyword evidence="2" id="KW-0472">Membrane</keyword>
<reference evidence="3" key="1">
    <citation type="submission" date="2022-07" db="EMBL/GenBank/DDBJ databases">
        <title>Genome Sequence of Xylaria arbuscula.</title>
        <authorList>
            <person name="Buettner E."/>
        </authorList>
    </citation>
    <scope>NUCLEOTIDE SEQUENCE</scope>
    <source>
        <strain evidence="3">VT107</strain>
    </source>
</reference>
<gene>
    <name evidence="3" type="ORF">NPX13_g6343</name>
</gene>
<organism evidence="3 4">
    <name type="scientific">Xylaria arbuscula</name>
    <dbReference type="NCBI Taxonomy" id="114810"/>
    <lineage>
        <taxon>Eukaryota</taxon>
        <taxon>Fungi</taxon>
        <taxon>Dikarya</taxon>
        <taxon>Ascomycota</taxon>
        <taxon>Pezizomycotina</taxon>
        <taxon>Sordariomycetes</taxon>
        <taxon>Xylariomycetidae</taxon>
        <taxon>Xylariales</taxon>
        <taxon>Xylariaceae</taxon>
        <taxon>Xylaria</taxon>
    </lineage>
</organism>
<evidence type="ECO:0000313" key="4">
    <source>
        <dbReference type="Proteomes" id="UP001148614"/>
    </source>
</evidence>